<dbReference type="EnsemblMetazoa" id="XM_038021568.1">
    <property type="protein sequence ID" value="XP_037877496.1"/>
    <property type="gene ID" value="LOC119631056"/>
</dbReference>
<dbReference type="AlphaFoldDB" id="A0A8R2M8Q7"/>
<dbReference type="CDD" id="cd09276">
    <property type="entry name" value="Rnase_HI_RT_non_LTR"/>
    <property type="match status" value="1"/>
</dbReference>
<dbReference type="Proteomes" id="UP000005204">
    <property type="component" value="Unassembled WGS sequence"/>
</dbReference>
<dbReference type="SUPFAM" id="SSF56672">
    <property type="entry name" value="DNA/RNA polymerases"/>
    <property type="match status" value="1"/>
</dbReference>
<feature type="domain" description="Reverse transcriptase" evidence="2">
    <location>
        <begin position="472"/>
        <end position="741"/>
    </location>
</feature>
<dbReference type="SUPFAM" id="SSF53098">
    <property type="entry name" value="Ribonuclease H-like"/>
    <property type="match status" value="1"/>
</dbReference>
<dbReference type="GO" id="GO:0071897">
    <property type="term" value="P:DNA biosynthetic process"/>
    <property type="evidence" value="ECO:0007669"/>
    <property type="project" value="UniProtKB-ARBA"/>
</dbReference>
<dbReference type="PROSITE" id="PS50879">
    <property type="entry name" value="RNASE_H_1"/>
    <property type="match status" value="1"/>
</dbReference>
<feature type="domain" description="RNase H type-1" evidence="3">
    <location>
        <begin position="904"/>
        <end position="1036"/>
    </location>
</feature>
<dbReference type="GO" id="GO:0003676">
    <property type="term" value="F:nucleic acid binding"/>
    <property type="evidence" value="ECO:0007669"/>
    <property type="project" value="InterPro"/>
</dbReference>
<dbReference type="GO" id="GO:0042575">
    <property type="term" value="C:DNA polymerase complex"/>
    <property type="evidence" value="ECO:0007669"/>
    <property type="project" value="UniProtKB-ARBA"/>
</dbReference>
<proteinExistence type="predicted"/>
<evidence type="ECO:0000313" key="4">
    <source>
        <dbReference type="EnsemblMetazoa" id="XP_037877496.1"/>
    </source>
</evidence>
<dbReference type="PROSITE" id="PS50878">
    <property type="entry name" value="RT_POL"/>
    <property type="match status" value="1"/>
</dbReference>
<feature type="coiled-coil region" evidence="1">
    <location>
        <begin position="292"/>
        <end position="338"/>
    </location>
</feature>
<evidence type="ECO:0008006" key="6">
    <source>
        <dbReference type="Google" id="ProtNLM"/>
    </source>
</evidence>
<keyword evidence="1" id="KW-0175">Coiled coil</keyword>
<evidence type="ECO:0000256" key="1">
    <source>
        <dbReference type="SAM" id="Coils"/>
    </source>
</evidence>
<evidence type="ECO:0000259" key="2">
    <source>
        <dbReference type="PROSITE" id="PS50878"/>
    </source>
</evidence>
<keyword evidence="5" id="KW-1185">Reference proteome</keyword>
<dbReference type="InterPro" id="IPR043502">
    <property type="entry name" value="DNA/RNA_pol_sf"/>
</dbReference>
<accession>A0A8R2M8Q7</accession>
<reference evidence="4" key="2">
    <citation type="submission" date="2022-06" db="UniProtKB">
        <authorList>
            <consortium name="EnsemblMetazoa"/>
        </authorList>
    </citation>
    <scope>IDENTIFICATION</scope>
    <source>
        <strain evidence="4">p50T (Dazao)</strain>
    </source>
</reference>
<dbReference type="InterPro" id="IPR012337">
    <property type="entry name" value="RNaseH-like_sf"/>
</dbReference>
<dbReference type="InterPro" id="IPR000477">
    <property type="entry name" value="RT_dom"/>
</dbReference>
<dbReference type="Pfam" id="PF00075">
    <property type="entry name" value="RNase_H"/>
    <property type="match status" value="1"/>
</dbReference>
<evidence type="ECO:0000259" key="3">
    <source>
        <dbReference type="PROSITE" id="PS50879"/>
    </source>
</evidence>
<dbReference type="GO" id="GO:0004523">
    <property type="term" value="F:RNA-DNA hybrid ribonuclease activity"/>
    <property type="evidence" value="ECO:0007669"/>
    <property type="project" value="InterPro"/>
</dbReference>
<dbReference type="InterPro" id="IPR036691">
    <property type="entry name" value="Endo/exonu/phosph_ase_sf"/>
</dbReference>
<reference evidence="5" key="1">
    <citation type="journal article" date="2008" name="Insect Biochem. Mol. Biol.">
        <title>The genome of a lepidopteran model insect, the silkworm Bombyx mori.</title>
        <authorList>
            <consortium name="International Silkworm Genome Consortium"/>
        </authorList>
    </citation>
    <scope>NUCLEOTIDE SEQUENCE [LARGE SCALE GENOMIC DNA]</scope>
    <source>
        <strain evidence="5">p50T</strain>
    </source>
</reference>
<protein>
    <recommendedName>
        <fullName evidence="6">Retrovirus-related Pol polyprotein from type-1 retrotransposable element R1</fullName>
    </recommendedName>
</protein>
<dbReference type="PANTHER" id="PTHR33481:SF1">
    <property type="entry name" value="ENDONUCLEASE_EXONUCLEASE_PHOSPHATASE DOMAIN-CONTAINING PROTEIN-RELATED"/>
    <property type="match status" value="1"/>
</dbReference>
<evidence type="ECO:0000313" key="5">
    <source>
        <dbReference type="Proteomes" id="UP000005204"/>
    </source>
</evidence>
<dbReference type="Gene3D" id="3.30.420.10">
    <property type="entry name" value="Ribonuclease H-like superfamily/Ribonuclease H"/>
    <property type="match status" value="1"/>
</dbReference>
<dbReference type="InterPro" id="IPR036397">
    <property type="entry name" value="RNaseH_sf"/>
</dbReference>
<dbReference type="SUPFAM" id="SSF56219">
    <property type="entry name" value="DNase I-like"/>
    <property type="match status" value="1"/>
</dbReference>
<sequence>MVSSKDENETGDGILTELRKTASEDEGWVRVERVRKIKDRKIIMSYRTEEERTKATQRLKKSEGELVVEEIKNKDPLLILYNVLKMHSDEDLQKALRSKNKDLFRNLNKEDDRIEVLKVSPTIWNRALSMGSLHIDIQPVRVADQTPLVQCTLCLGFGHSRKFCKEALPSCSHCGGPHMRADCPDRLTGIEPTCCKLPEGKYDNHSTQRFYTAQGDGTVKAAIAVFDHDLDVIQYPQLTTNNIVVVGIRTRAWEITLVSYYFEPDKPIESYLEQIKRTSREILTIPWWSEKLAEMRKETNTMRRRIRNAAQDRRQHVVDEYLKQKEKYESEVREAQAGSWKEFCGKQDREGVWEGIYRVMSRARTREEDCPLTDVNGAPLDPEKSAKLLAETFYPEDREEEDNDEHAEIRRRAKISEGVHDEYVPSFTVNELKHALKSFNPKKAPGADGLTSDICTHAVDLDQKLFLGLINKCLEHRYFPKIWKAATVVILRKSGKDSYTEPKSHRPIGLLPVLGKLYEKMLVARLKYHLLPRMSTRQFGFMPQRSTEDSLYTLMQHVKEKLKEKRIITIVSLDIEGAFDSAWWPALEVRLAEEKCPEYLRRVISSYLSDRRVSVRYAGAEYERATSKGCVQGSIGGPILWNLLLDPLIHQLQARGEYIQAFADDVVLVFDGDSALQIERQANTSLEHVQAWGVRNKLKFAPHKTCAMTITRRLKYDTPRLNMGGTEIATYKELRILGLTIDDKLTFNTHVRNVCKKAIGMYKILARTARVGWGLSPEVIRVIYVAVVEPTVLYAAAVWHESVYKLGVQKQLNVIQRGFAQKLCRAYRTVSLNSALLMAGILPLDLRVREAASLFEAKKGVCQSWLGDREIERMSSAMDAPHPAEQQSLEFGNLVDEEQYNNLNHLDVRIFTDGSKIEGRVGAALSIWDGEVEIRSLKLALAPYCTVYQAELLALSYAVKEAQLRNGSTFGVFSDSKAALLTVINHGSLHPLAVDIRKMLKQCALQNKTVALYWIKAHAGLEGNERADQLAKEAALLSKKSPNYDLCPVSYVKQIIRSGSLDEWNRRYRDSDRASVTKMFFPDAVAAYSTVRKMRITGHITQFITGHGGFSEYLARFKCKGDPSCACEPGMPETVEHLLTSCPIFGKQRFELENKINKIVNKENLCKLIVEKYTKELFIDYAVQIVKVVNKKNKE</sequence>
<dbReference type="InterPro" id="IPR002156">
    <property type="entry name" value="RNaseH_domain"/>
</dbReference>
<dbReference type="CDD" id="cd01650">
    <property type="entry name" value="RT_nLTR_like"/>
    <property type="match status" value="1"/>
</dbReference>
<dbReference type="Gene3D" id="3.60.10.10">
    <property type="entry name" value="Endonuclease/exonuclease/phosphatase"/>
    <property type="match status" value="1"/>
</dbReference>
<dbReference type="Pfam" id="PF00078">
    <property type="entry name" value="RVT_1"/>
    <property type="match status" value="1"/>
</dbReference>
<organism evidence="4 5">
    <name type="scientific">Bombyx mori</name>
    <name type="common">Silk moth</name>
    <dbReference type="NCBI Taxonomy" id="7091"/>
    <lineage>
        <taxon>Eukaryota</taxon>
        <taxon>Metazoa</taxon>
        <taxon>Ecdysozoa</taxon>
        <taxon>Arthropoda</taxon>
        <taxon>Hexapoda</taxon>
        <taxon>Insecta</taxon>
        <taxon>Pterygota</taxon>
        <taxon>Neoptera</taxon>
        <taxon>Endopterygota</taxon>
        <taxon>Lepidoptera</taxon>
        <taxon>Glossata</taxon>
        <taxon>Ditrysia</taxon>
        <taxon>Bombycoidea</taxon>
        <taxon>Bombycidae</taxon>
        <taxon>Bombycinae</taxon>
        <taxon>Bombyx</taxon>
    </lineage>
</organism>
<name>A0A8R2M8Q7_BOMMO</name>
<dbReference type="PANTHER" id="PTHR33481">
    <property type="entry name" value="REVERSE TRANSCRIPTASE"/>
    <property type="match status" value="1"/>
</dbReference>